<dbReference type="InterPro" id="IPR043129">
    <property type="entry name" value="ATPase_NBD"/>
</dbReference>
<dbReference type="Gene3D" id="3.30.420.40">
    <property type="match status" value="2"/>
</dbReference>
<accession>A0ABY0IJN5</accession>
<evidence type="ECO:0000313" key="2">
    <source>
        <dbReference type="Proteomes" id="UP000443582"/>
    </source>
</evidence>
<dbReference type="SUPFAM" id="SSF53067">
    <property type="entry name" value="Actin-like ATPase domain"/>
    <property type="match status" value="2"/>
</dbReference>
<dbReference type="Pfam" id="PF11104">
    <property type="entry name" value="PilM_2"/>
    <property type="match status" value="2"/>
</dbReference>
<dbReference type="Gene3D" id="3.30.1490.300">
    <property type="match status" value="1"/>
</dbReference>
<gene>
    <name evidence="1" type="primary">pilM</name>
    <name evidence="1" type="ORF">DAY19_05315</name>
</gene>
<comment type="caution">
    <text evidence="1">The sequence shown here is derived from an EMBL/GenBank/DDBJ whole genome shotgun (WGS) entry which is preliminary data.</text>
</comment>
<protein>
    <submittedName>
        <fullName evidence="1">Type IV pilus assembly protein PilM</fullName>
    </submittedName>
</protein>
<dbReference type="RefSeq" id="WP_114706137.1">
    <property type="nucleotide sequence ID" value="NZ_QDKL01000001.1"/>
</dbReference>
<proteinExistence type="predicted"/>
<dbReference type="PANTHER" id="PTHR32432:SF3">
    <property type="entry name" value="ETHANOLAMINE UTILIZATION PROTEIN EUTJ"/>
    <property type="match status" value="1"/>
</dbReference>
<dbReference type="Proteomes" id="UP000443582">
    <property type="component" value="Unassembled WGS sequence"/>
</dbReference>
<dbReference type="InterPro" id="IPR005883">
    <property type="entry name" value="PilM"/>
</dbReference>
<reference evidence="2" key="1">
    <citation type="journal article" date="2019" name="Int. J. Syst. Evol. Microbiol.">
        <title>Halobacteriovorax valvorus sp. nov., a novel prokaryotic predator isolated from coastal seawater of China.</title>
        <authorList>
            <person name="Chen M.-X."/>
        </authorList>
    </citation>
    <scope>NUCLEOTIDE SEQUENCE [LARGE SCALE GENOMIC DNA]</scope>
    <source>
        <strain evidence="2">BL9</strain>
    </source>
</reference>
<keyword evidence="2" id="KW-1185">Reference proteome</keyword>
<dbReference type="EMBL" id="QDKL01000001">
    <property type="protein sequence ID" value="RZF23189.1"/>
    <property type="molecule type" value="Genomic_DNA"/>
</dbReference>
<dbReference type="PIRSF" id="PIRSF019169">
    <property type="entry name" value="PilM"/>
    <property type="match status" value="1"/>
</dbReference>
<sequence length="390" mass="42592">MNKNIEIQDVIFKIREAVGLVPKELIGVDIGQSSVKVSKITTKNDTYTLTKYASVPLPEATIIEDEIQDEEALKDALSEAFAEAKITEPYICLGLSGPNTVIKKLQLAGGEDEELEDQVTWEAEQYLPFPVEDCNIDWYVIGENMGGGLDVIVCAIKKDVLESFRSILTSLGKVVKVVDLCPLAITNIFELAGEEAAENDNEPEDDGSEVFEGTSAGTSTKILIPSRLLIDIGSQATIFTVLKKGVPVFVKEIILGGASITEEIQRQLGVKFAEAEDLKKMSAGGGVPDDVLMIINEINTSIVNELKKAHDFYINATSDDSLRDITVTGGSVRLPNLLEEIRTSFGVDVNVLNPFNEIEFDESKFSDEELTDMAHEGVVAFGLAIREFPR</sequence>
<name>A0ABY0IJN5_9BACT</name>
<dbReference type="NCBIfam" id="TIGR01175">
    <property type="entry name" value="pilM"/>
    <property type="match status" value="1"/>
</dbReference>
<dbReference type="PANTHER" id="PTHR32432">
    <property type="entry name" value="CELL DIVISION PROTEIN FTSA-RELATED"/>
    <property type="match status" value="1"/>
</dbReference>
<organism evidence="1 2">
    <name type="scientific">Halobacteriovorax vibrionivorans</name>
    <dbReference type="NCBI Taxonomy" id="2152716"/>
    <lineage>
        <taxon>Bacteria</taxon>
        <taxon>Pseudomonadati</taxon>
        <taxon>Bdellovibrionota</taxon>
        <taxon>Bacteriovoracia</taxon>
        <taxon>Bacteriovoracales</taxon>
        <taxon>Halobacteriovoraceae</taxon>
        <taxon>Halobacteriovorax</taxon>
    </lineage>
</organism>
<dbReference type="CDD" id="cd24049">
    <property type="entry name" value="ASKHA_NBD_PilM"/>
    <property type="match status" value="1"/>
</dbReference>
<evidence type="ECO:0000313" key="1">
    <source>
        <dbReference type="EMBL" id="RZF23189.1"/>
    </source>
</evidence>
<dbReference type="InterPro" id="IPR050696">
    <property type="entry name" value="FtsA/MreB"/>
</dbReference>